<feature type="transmembrane region" description="Helical" evidence="1">
    <location>
        <begin position="45"/>
        <end position="62"/>
    </location>
</feature>
<keyword evidence="1" id="KW-1133">Transmembrane helix</keyword>
<feature type="transmembrane region" description="Helical" evidence="1">
    <location>
        <begin position="132"/>
        <end position="152"/>
    </location>
</feature>
<feature type="transmembrane region" description="Helical" evidence="1">
    <location>
        <begin position="74"/>
        <end position="95"/>
    </location>
</feature>
<dbReference type="InterPro" id="IPR008338">
    <property type="entry name" value="Capsule_biosynth_CapC"/>
</dbReference>
<keyword evidence="1" id="KW-0812">Transmembrane</keyword>
<dbReference type="PATRIC" id="fig|28110.15.peg.940"/>
<proteinExistence type="predicted"/>
<dbReference type="RefSeq" id="WP_004287512.1">
    <property type="nucleotide sequence ID" value="NZ_CP009343.1"/>
</dbReference>
<dbReference type="KEGG" id="fpm:LA56_666"/>
<dbReference type="EMBL" id="CP009440">
    <property type="protein sequence ID" value="AJI52757.1"/>
    <property type="molecule type" value="Genomic_DNA"/>
</dbReference>
<evidence type="ECO:0000313" key="2">
    <source>
        <dbReference type="EMBL" id="AJI52757.1"/>
    </source>
</evidence>
<dbReference type="OrthoDB" id="48792at2"/>
<dbReference type="GO" id="GO:0016020">
    <property type="term" value="C:membrane"/>
    <property type="evidence" value="ECO:0007669"/>
    <property type="project" value="InterPro"/>
</dbReference>
<evidence type="ECO:0000313" key="7">
    <source>
        <dbReference type="Proteomes" id="UP000760407"/>
    </source>
</evidence>
<reference evidence="4 7" key="3">
    <citation type="submission" date="2020-08" db="EMBL/GenBank/DDBJ databases">
        <title>Comparative genomics of Francisella species.</title>
        <authorList>
            <person name="Sahl J."/>
            <person name="Sjodin A."/>
            <person name="Wagner D."/>
            <person name="Forsman M."/>
        </authorList>
    </citation>
    <scope>NUCLEOTIDE SEQUENCE [LARGE SCALE GENOMIC DNA]</scope>
    <source>
        <strain evidence="4 7">F1093</strain>
    </source>
</reference>
<feature type="transmembrane region" description="Helical" evidence="1">
    <location>
        <begin position="101"/>
        <end position="120"/>
    </location>
</feature>
<dbReference type="OMA" id="MVVPGYI"/>
<evidence type="ECO:0000313" key="4">
    <source>
        <dbReference type="EMBL" id="MBK2302230.1"/>
    </source>
</evidence>
<dbReference type="KEGG" id="fpx:KU46_1816"/>
<dbReference type="Proteomes" id="UP000760407">
    <property type="component" value="Unassembled WGS sequence"/>
</dbReference>
<dbReference type="EMBL" id="JACTSG010000003">
    <property type="protein sequence ID" value="MBK2302230.1"/>
    <property type="molecule type" value="Genomic_DNA"/>
</dbReference>
<dbReference type="AlphaFoldDB" id="A0A080Q6I9"/>
<reference evidence="3 5" key="1">
    <citation type="submission" date="2014-04" db="EMBL/GenBank/DDBJ databases">
        <authorList>
            <person name="Bishop-Lilly K.A."/>
            <person name="Broomall S.M."/>
            <person name="Chain P.S."/>
            <person name="Chertkov O."/>
            <person name="Coyne S.R."/>
            <person name="Daligault H.E."/>
            <person name="Davenport K.W."/>
            <person name="Erkkila T."/>
            <person name="Frey K.G."/>
            <person name="Gibbons H.S."/>
            <person name="Gu W."/>
            <person name="Jaissle J."/>
            <person name="Johnson S.L."/>
            <person name="Koroleva G.I."/>
            <person name="Ladner J.T."/>
            <person name="Lo C.-C."/>
            <person name="Minogue T.D."/>
            <person name="Munk C."/>
            <person name="Palacios G.F."/>
            <person name="Redden C.L."/>
            <person name="Rosenzweig C.N."/>
            <person name="Scholz M.B."/>
            <person name="Teshima H."/>
            <person name="Xu Y."/>
        </authorList>
    </citation>
    <scope>NUCLEOTIDE SEQUENCE [LARGE SCALE GENOMIC DNA]</scope>
    <source>
        <strain evidence="3 5">FAJ</strain>
    </source>
</reference>
<feature type="transmembrane region" description="Helical" evidence="1">
    <location>
        <begin position="7"/>
        <end position="25"/>
    </location>
</feature>
<reference evidence="2 6" key="2">
    <citation type="journal article" date="2015" name="Genome Announc.">
        <title>Genome sequencing of 18 francisella strains to aid in assay development and testing.</title>
        <authorList>
            <person name="Johnson S.L."/>
            <person name="Daligault H.E."/>
            <person name="Davenport K.W."/>
            <person name="Coyne S.R."/>
            <person name="Frey K.G."/>
            <person name="Koroleva G.I."/>
            <person name="Broomall S.M."/>
            <person name="Bishop-Lilly K.A."/>
            <person name="Bruce D.C."/>
            <person name="Chertkov O."/>
            <person name="Freitas T."/>
            <person name="Jaissle J."/>
            <person name="Ladner J.T."/>
            <person name="Rosenzweig C.N."/>
            <person name="Gibbons H.S."/>
            <person name="Palacios G.F."/>
            <person name="Redden C.L."/>
            <person name="Xu Y."/>
            <person name="Minogue T.D."/>
            <person name="Chain P.S."/>
        </authorList>
    </citation>
    <scope>NUCLEOTIDE SEQUENCE [LARGE SCALE GENOMIC DNA]</scope>
    <source>
        <strain evidence="2 6">GA01-2794</strain>
    </source>
</reference>
<dbReference type="EMBL" id="JOUE01000006">
    <property type="protein sequence ID" value="KFJ42576.1"/>
    <property type="molecule type" value="Genomic_DNA"/>
</dbReference>
<keyword evidence="7" id="KW-1185">Reference proteome</keyword>
<sequence>MDPLTLSIGIGLIVGLVFVSLLGLSTGGMVVPGYFALEMGAPDRVIVTIIISIIIFGIVRFMSKFMIIYGRRRIAITVLLSFILGTVCNMLFSQYLTTSFYSNQIQVIGYIIPGLITLSIDRQGLIETIGSLLIASIIIRLLLIVLIGPQIVGI</sequence>
<dbReference type="NCBIfam" id="TIGR04011">
    <property type="entry name" value="poly_gGlu_PgsC"/>
    <property type="match status" value="1"/>
</dbReference>
<dbReference type="KEGG" id="fpi:BF30_1756"/>
<evidence type="ECO:0000256" key="1">
    <source>
        <dbReference type="SAM" id="Phobius"/>
    </source>
</evidence>
<dbReference type="GO" id="GO:0045227">
    <property type="term" value="P:capsule polysaccharide biosynthetic process"/>
    <property type="evidence" value="ECO:0007669"/>
    <property type="project" value="InterPro"/>
</dbReference>
<organism evidence="2 6">
    <name type="scientific">Francisella philomiragia</name>
    <dbReference type="NCBI Taxonomy" id="28110"/>
    <lineage>
        <taxon>Bacteria</taxon>
        <taxon>Pseudomonadati</taxon>
        <taxon>Pseudomonadota</taxon>
        <taxon>Gammaproteobacteria</taxon>
        <taxon>Thiotrichales</taxon>
        <taxon>Francisellaceae</taxon>
        <taxon>Francisella</taxon>
    </lineage>
</organism>
<dbReference type="GeneID" id="72524227"/>
<evidence type="ECO:0000313" key="6">
    <source>
        <dbReference type="Proteomes" id="UP000031830"/>
    </source>
</evidence>
<gene>
    <name evidence="2" type="primary">pgsC</name>
    <name evidence="3" type="ORF">DR78_177</name>
    <name evidence="4" type="ORF">IBE52_04840</name>
    <name evidence="2" type="ORF">LA55_1350</name>
</gene>
<accession>A0A080Q6I9</accession>
<dbReference type="KEGG" id="fpj:LA02_1179"/>
<name>A0A080Q6I9_9GAMM</name>
<protein>
    <submittedName>
        <fullName evidence="2">Poly-gamma-glutamate biosynthesis protein PgsC</fullName>
    </submittedName>
</protein>
<dbReference type="KEGG" id="fpz:LA55_1350"/>
<dbReference type="Pfam" id="PF14102">
    <property type="entry name" value="Caps_synth_CapC"/>
    <property type="match status" value="1"/>
</dbReference>
<keyword evidence="1" id="KW-0472">Membrane</keyword>
<dbReference type="Proteomes" id="UP000029117">
    <property type="component" value="Unassembled WGS sequence"/>
</dbReference>
<dbReference type="STRING" id="28110.KU46_1816"/>
<evidence type="ECO:0000313" key="5">
    <source>
        <dbReference type="Proteomes" id="UP000029117"/>
    </source>
</evidence>
<dbReference type="PRINTS" id="PR01759">
    <property type="entry name" value="CAPSULEPROTC"/>
</dbReference>
<evidence type="ECO:0000313" key="3">
    <source>
        <dbReference type="EMBL" id="KFJ42576.1"/>
    </source>
</evidence>
<dbReference type="Proteomes" id="UP000031830">
    <property type="component" value="Chromosome"/>
</dbReference>